<evidence type="ECO:0000313" key="6">
    <source>
        <dbReference type="RefSeq" id="XP_022748040.1"/>
    </source>
</evidence>
<dbReference type="InterPro" id="IPR052442">
    <property type="entry name" value="Env_Response_Regulator"/>
</dbReference>
<dbReference type="PANTHER" id="PTHR46136">
    <property type="entry name" value="TRANSCRIPTION FACTOR GTE8"/>
    <property type="match status" value="1"/>
</dbReference>
<dbReference type="AlphaFoldDB" id="A0A6P5Z638"/>
<evidence type="ECO:0000259" key="4">
    <source>
        <dbReference type="PROSITE" id="PS50014"/>
    </source>
</evidence>
<dbReference type="InterPro" id="IPR001487">
    <property type="entry name" value="Bromodomain"/>
</dbReference>
<dbReference type="OrthoDB" id="21449at2759"/>
<proteinExistence type="predicted"/>
<feature type="coiled-coil region" evidence="3">
    <location>
        <begin position="402"/>
        <end position="454"/>
    </location>
</feature>
<dbReference type="Proteomes" id="UP000515121">
    <property type="component" value="Unplaced"/>
</dbReference>
<reference evidence="6" key="1">
    <citation type="submission" date="2025-08" db="UniProtKB">
        <authorList>
            <consortium name="RefSeq"/>
        </authorList>
    </citation>
    <scope>IDENTIFICATION</scope>
    <source>
        <tissue evidence="6">Fruit stalk</tissue>
    </source>
</reference>
<dbReference type="PROSITE" id="PS50014">
    <property type="entry name" value="BROMODOMAIN_2"/>
    <property type="match status" value="1"/>
</dbReference>
<evidence type="ECO:0000256" key="2">
    <source>
        <dbReference type="PROSITE-ProRule" id="PRU00035"/>
    </source>
</evidence>
<dbReference type="GeneID" id="111297653"/>
<dbReference type="PANTHER" id="PTHR46136:SF19">
    <property type="entry name" value="TRANSCRIPTION FACTOR GTE12"/>
    <property type="match status" value="1"/>
</dbReference>
<dbReference type="KEGG" id="dzi:111297653"/>
<organism evidence="5 6">
    <name type="scientific">Durio zibethinus</name>
    <name type="common">Durian</name>
    <dbReference type="NCBI Taxonomy" id="66656"/>
    <lineage>
        <taxon>Eukaryota</taxon>
        <taxon>Viridiplantae</taxon>
        <taxon>Streptophyta</taxon>
        <taxon>Embryophyta</taxon>
        <taxon>Tracheophyta</taxon>
        <taxon>Spermatophyta</taxon>
        <taxon>Magnoliopsida</taxon>
        <taxon>eudicotyledons</taxon>
        <taxon>Gunneridae</taxon>
        <taxon>Pentapetalae</taxon>
        <taxon>rosids</taxon>
        <taxon>malvids</taxon>
        <taxon>Malvales</taxon>
        <taxon>Malvaceae</taxon>
        <taxon>Helicteroideae</taxon>
        <taxon>Durio</taxon>
    </lineage>
</organism>
<accession>A0A6P5Z638</accession>
<gene>
    <name evidence="6" type="primary">LOC111297653</name>
</gene>
<dbReference type="Pfam" id="PF00439">
    <property type="entry name" value="Bromodomain"/>
    <property type="match status" value="1"/>
</dbReference>
<keyword evidence="1 2" id="KW-0103">Bromodomain</keyword>
<keyword evidence="3" id="KW-0175">Coiled coil</keyword>
<dbReference type="PRINTS" id="PR00503">
    <property type="entry name" value="BROMODOMAIN"/>
</dbReference>
<evidence type="ECO:0000313" key="5">
    <source>
        <dbReference type="Proteomes" id="UP000515121"/>
    </source>
</evidence>
<dbReference type="SUPFAM" id="SSF47370">
    <property type="entry name" value="Bromodomain"/>
    <property type="match status" value="1"/>
</dbReference>
<dbReference type="SMART" id="SM00297">
    <property type="entry name" value="BROMO"/>
    <property type="match status" value="1"/>
</dbReference>
<evidence type="ECO:0000256" key="1">
    <source>
        <dbReference type="ARBA" id="ARBA00023117"/>
    </source>
</evidence>
<dbReference type="Gene3D" id="1.20.920.10">
    <property type="entry name" value="Bromodomain-like"/>
    <property type="match status" value="1"/>
</dbReference>
<evidence type="ECO:0000256" key="3">
    <source>
        <dbReference type="SAM" id="Coils"/>
    </source>
</evidence>
<dbReference type="RefSeq" id="XP_022748040.1">
    <property type="nucleotide sequence ID" value="XM_022892305.1"/>
</dbReference>
<feature type="domain" description="Bromo" evidence="4">
    <location>
        <begin position="99"/>
        <end position="153"/>
    </location>
</feature>
<dbReference type="InterPro" id="IPR036427">
    <property type="entry name" value="Bromodomain-like_sf"/>
</dbReference>
<keyword evidence="5" id="KW-1185">Reference proteome</keyword>
<sequence>MIVAESSAEKIKFPCQRRRIEANPECPEFGQQCVSTCFDRKNTSSNAYKRRPEGLVDGSGTFEKKPKMVMNRLMTQRCSALLEALKKHPTGRFFDIPSDIPDYFIAVRNPMDLDTIKSNLAKNTYLGVEDFEGDIRLAFYNAMHYRHPCTNFLKMAEELKRFLHPTWKSLKENWNEENLKVSDEETLSMRLKDGNGSRQSCSKTQLCRNSFFPKKLKPCEFQGKASKVPLNARAAEVEFPKPAQNCVGMLARKDPQKGASNGGHVHGCTNVKPPLSQGARKCSSWGSIKCQCSLPSDSNHASSRVVSSERSLDGDLRVCSAVGGPILDCQEKCKLTSQMSKSDTDFNGVVPVSTLEDEKALRAAMLKSRFADAIFKAQLKMLHVHGDKAHPVKMQQEKEKLERRQRGEKAKIEAQIRAAEAAANVKAEVELKKQREREREREAARIALQNMEKTAGIELNLEIFKELKILSGGSLSHGNPLHQLGLFIKDEYLEDEDDKVVLNEDIEEGEIVC</sequence>
<protein>
    <submittedName>
        <fullName evidence="6">Transcription factor GTE9-like</fullName>
    </submittedName>
</protein>
<name>A0A6P5Z638_DURZI</name>